<name>B6VN02_PHOAA</name>
<sequence length="56" mass="6729">MRYALSLIKNHEKYVQRFEAYVAPMVYNEQLHDFETCFTSFEKVSTEILDKSSFNE</sequence>
<accession>C7BSZ6</accession>
<dbReference type="AlphaFoldDB" id="B6VN02"/>
<proteinExistence type="predicted"/>
<evidence type="ECO:0000313" key="1">
    <source>
        <dbReference type="EMBL" id="CAQ85125.1"/>
    </source>
</evidence>
<dbReference type="KEGG" id="pay:PAU_03037"/>
<reference evidence="1" key="2">
    <citation type="submission" date="2008-05" db="EMBL/GenBank/DDBJ databases">
        <authorList>
            <person name="Crossman L.C."/>
        </authorList>
    </citation>
    <scope>NUCLEOTIDE SEQUENCE</scope>
    <source>
        <strain evidence="1">ATCC43949</strain>
    </source>
</reference>
<evidence type="ECO:0000313" key="3">
    <source>
        <dbReference type="Proteomes" id="UP000002747"/>
    </source>
</evidence>
<protein>
    <submittedName>
        <fullName evidence="2">Uncharacterized protein</fullName>
    </submittedName>
</protein>
<dbReference type="EMBL" id="FM162591">
    <property type="protein sequence ID" value="CAQ85125.1"/>
    <property type="molecule type" value="Genomic_DNA"/>
</dbReference>
<reference evidence="2" key="1">
    <citation type="journal article" date="2008" name="Proc. Natl. Acad. Sci. U.S.A.">
        <title>Rapid virulence annotation (RVA): identification of virulence factors using a bacterial genome library and multiple invertebrate hosts.</title>
        <authorList>
            <person name="Waterfield N.R."/>
            <person name="Sanchez-Contreras M."/>
            <person name="Eleftherianos I."/>
            <person name="Dowling A."/>
            <person name="Wilkinson P."/>
            <person name="Parkhill J."/>
            <person name="Thomson N."/>
            <person name="Reynolds S.E."/>
            <person name="Bode H.B."/>
            <person name="Dorus S."/>
            <person name="Ffrench-Constant R.H."/>
        </authorList>
    </citation>
    <scope>NUCLEOTIDE SEQUENCE</scope>
    <source>
        <strain evidence="2">ATCC 43949</strain>
    </source>
</reference>
<dbReference type="Proteomes" id="UP000002747">
    <property type="component" value="Chromosome"/>
</dbReference>
<organism evidence="2">
    <name type="scientific">Photorhabdus asymbiotica subsp. asymbiotica (strain ATCC 43949 / 3105-77)</name>
    <name type="common">Xenorhabdus luminescens (strain 2)</name>
    <dbReference type="NCBI Taxonomy" id="553480"/>
    <lineage>
        <taxon>Bacteria</taxon>
        <taxon>Pseudomonadati</taxon>
        <taxon>Pseudomonadota</taxon>
        <taxon>Gammaproteobacteria</taxon>
        <taxon>Enterobacterales</taxon>
        <taxon>Morganellaceae</taxon>
        <taxon>Photorhabdus</taxon>
    </lineage>
</organism>
<dbReference type="EMBL" id="FM211057">
    <property type="protein sequence ID" value="CAR67532.1"/>
    <property type="molecule type" value="Genomic_DNA"/>
</dbReference>
<evidence type="ECO:0000313" key="2">
    <source>
        <dbReference type="EMBL" id="CAR67532.1"/>
    </source>
</evidence>
<gene>
    <name evidence="1" type="ordered locus">PAU_03037</name>
    <name evidence="2" type="ORF">PA-RVA15-17-0962</name>
</gene>
<accession>B6VN02</accession>
<reference evidence="2" key="3">
    <citation type="submission" date="2008-09" db="EMBL/GenBank/DDBJ databases">
        <authorList>
            <person name="Thomson N.R."/>
        </authorList>
    </citation>
    <scope>NUCLEOTIDE SEQUENCE</scope>
    <source>
        <strain evidence="2">ATCC 43949</strain>
    </source>
</reference>
<reference evidence="1 3" key="4">
    <citation type="journal article" date="2009" name="BMC Genomics">
        <title>Comparative genomics of the emerging human pathogen Photorhabdus asymbiotica with the insect pathogen Photorhabdus luminescens.</title>
        <authorList>
            <person name="Wilkinson P."/>
            <person name="Waterfield N.R."/>
            <person name="Crossman L."/>
            <person name="Corton C."/>
            <person name="Sanchez-Contreras M."/>
            <person name="Vlisidou I."/>
            <person name="Barron A."/>
            <person name="Bignell A."/>
            <person name="Clark L."/>
            <person name="Ormond D."/>
            <person name="Mayho M."/>
            <person name="Bason N."/>
            <person name="Smith F."/>
            <person name="Simmonds M."/>
            <person name="Churcher C."/>
            <person name="Harris D."/>
            <person name="Thompson N.R."/>
            <person name="Quail M."/>
            <person name="Parkhill J."/>
            <person name="ffrench-Constant R.H."/>
        </authorList>
    </citation>
    <scope>NUCLEOTIDE SEQUENCE [LARGE SCALE GENOMIC DNA]</scope>
    <source>
        <strain evidence="3">ATCC 43949 / 3105-77</strain>
        <strain evidence="1">ATCC43949</strain>
    </source>
</reference>